<proteinExistence type="predicted"/>
<evidence type="ECO:0000313" key="1">
    <source>
        <dbReference type="EMBL" id="KAJ8672555.1"/>
    </source>
</evidence>
<evidence type="ECO:0000313" key="2">
    <source>
        <dbReference type="Proteomes" id="UP001239111"/>
    </source>
</evidence>
<reference evidence="1" key="1">
    <citation type="submission" date="2023-04" db="EMBL/GenBank/DDBJ databases">
        <title>A chromosome-level genome assembly of the parasitoid wasp Eretmocerus hayati.</title>
        <authorList>
            <person name="Zhong Y."/>
            <person name="Liu S."/>
            <person name="Liu Y."/>
        </authorList>
    </citation>
    <scope>NUCLEOTIDE SEQUENCE</scope>
    <source>
        <strain evidence="1">ZJU_SS_LIU_2023</strain>
    </source>
</reference>
<dbReference type="EMBL" id="CM056743">
    <property type="protein sequence ID" value="KAJ8672555.1"/>
    <property type="molecule type" value="Genomic_DNA"/>
</dbReference>
<organism evidence="1 2">
    <name type="scientific">Eretmocerus hayati</name>
    <dbReference type="NCBI Taxonomy" id="131215"/>
    <lineage>
        <taxon>Eukaryota</taxon>
        <taxon>Metazoa</taxon>
        <taxon>Ecdysozoa</taxon>
        <taxon>Arthropoda</taxon>
        <taxon>Hexapoda</taxon>
        <taxon>Insecta</taxon>
        <taxon>Pterygota</taxon>
        <taxon>Neoptera</taxon>
        <taxon>Endopterygota</taxon>
        <taxon>Hymenoptera</taxon>
        <taxon>Apocrita</taxon>
        <taxon>Proctotrupomorpha</taxon>
        <taxon>Chalcidoidea</taxon>
        <taxon>Aphelinidae</taxon>
        <taxon>Aphelininae</taxon>
        <taxon>Eretmocerus</taxon>
    </lineage>
</organism>
<keyword evidence="2" id="KW-1185">Reference proteome</keyword>
<dbReference type="Proteomes" id="UP001239111">
    <property type="component" value="Chromosome 3"/>
</dbReference>
<protein>
    <submittedName>
        <fullName evidence="1">Uncharacterized protein</fullName>
    </submittedName>
</protein>
<sequence length="290" mass="32288">MPSCFIGHFDEKGCNQVFSSTGDTIPIGLNPRSRQPRMEGYSNDHIERHPYVVSIQRYGKHICGGSIHSENVVLTSAHCIRDSSILGLTVRAGTSNWKTGGSEHEVIYARLHEDYRENSPGCKDVALLKLRNSIKLDNKTTQAIDLFEKNEVLNDTVTATAMGWGRTQGESLTSLDYLWYLVRYPFYGRDKSVLLSNDLRSIVLHTMSSSDCRKISNWCVEDFICTDISGKVICKGDSGGPLVVHGRQVGIATASGGCGMSERLKNNSIFTNVALYRDWIDKYARILSLI</sequence>
<gene>
    <name evidence="1" type="ORF">QAD02_003814</name>
</gene>
<name>A0ACC2NSM9_9HYME</name>
<comment type="caution">
    <text evidence="1">The sequence shown here is derived from an EMBL/GenBank/DDBJ whole genome shotgun (WGS) entry which is preliminary data.</text>
</comment>
<accession>A0ACC2NSM9</accession>